<dbReference type="GeneID" id="78819670"/>
<organism evidence="1 2">
    <name type="scientific">Halosimplex aquaticum</name>
    <dbReference type="NCBI Taxonomy" id="3026162"/>
    <lineage>
        <taxon>Archaea</taxon>
        <taxon>Methanobacteriati</taxon>
        <taxon>Methanobacteriota</taxon>
        <taxon>Stenosarchaea group</taxon>
        <taxon>Halobacteria</taxon>
        <taxon>Halobacteriales</taxon>
        <taxon>Haloarculaceae</taxon>
        <taxon>Halosimplex</taxon>
    </lineage>
</organism>
<protein>
    <recommendedName>
        <fullName evidence="3">Archaeal Type IV pilin N-terminal domain-containing protein</fullName>
    </recommendedName>
</protein>
<comment type="caution">
    <text evidence="1">The sequence shown here is derived from an EMBL/GenBank/DDBJ whole genome shotgun (WGS) entry which is preliminary data.</text>
</comment>
<evidence type="ECO:0008006" key="3">
    <source>
        <dbReference type="Google" id="ProtNLM"/>
    </source>
</evidence>
<dbReference type="InterPro" id="IPR055709">
    <property type="entry name" value="DUF7285"/>
</dbReference>
<dbReference type="AlphaFoldDB" id="A0ABD5Y0I8"/>
<dbReference type="EMBL" id="JBHTAS010000001">
    <property type="protein sequence ID" value="MFC7139414.1"/>
    <property type="molecule type" value="Genomic_DNA"/>
</dbReference>
<gene>
    <name evidence="1" type="ORF">ACFQMA_06125</name>
</gene>
<dbReference type="RefSeq" id="WP_274325003.1">
    <property type="nucleotide sequence ID" value="NZ_CP118158.1"/>
</dbReference>
<reference evidence="1 2" key="1">
    <citation type="journal article" date="2019" name="Int. J. Syst. Evol. Microbiol.">
        <title>The Global Catalogue of Microorganisms (GCM) 10K type strain sequencing project: providing services to taxonomists for standard genome sequencing and annotation.</title>
        <authorList>
            <consortium name="The Broad Institute Genomics Platform"/>
            <consortium name="The Broad Institute Genome Sequencing Center for Infectious Disease"/>
            <person name="Wu L."/>
            <person name="Ma J."/>
        </authorList>
    </citation>
    <scope>NUCLEOTIDE SEQUENCE [LARGE SCALE GENOMIC DNA]</scope>
    <source>
        <strain evidence="1 2">XZYJT29</strain>
    </source>
</reference>
<sequence length="130" mass="13156">MRPSSASRGQTEPVAALVAVVVVALALAVYAGAFEGSLPGSVDRDHAEAAADRVERAITAGGVARPGRLGDALDRVPTGFEANATLTVGDRTEHAGSAAPTTADSASRRVSVRVGAGRVASGRLEVHVWT</sequence>
<keyword evidence="2" id="KW-1185">Reference proteome</keyword>
<accession>A0ABD5Y0I8</accession>
<evidence type="ECO:0000313" key="2">
    <source>
        <dbReference type="Proteomes" id="UP001596432"/>
    </source>
</evidence>
<name>A0ABD5Y0I8_9EURY</name>
<dbReference type="Pfam" id="PF23956">
    <property type="entry name" value="DUF7285"/>
    <property type="match status" value="1"/>
</dbReference>
<proteinExistence type="predicted"/>
<evidence type="ECO:0000313" key="1">
    <source>
        <dbReference type="EMBL" id="MFC7139414.1"/>
    </source>
</evidence>
<dbReference type="Proteomes" id="UP001596432">
    <property type="component" value="Unassembled WGS sequence"/>
</dbReference>